<proteinExistence type="predicted"/>
<name>A0AAV9GK54_9PEZI</name>
<reference evidence="3" key="1">
    <citation type="journal article" date="2023" name="Mol. Phylogenet. Evol.">
        <title>Genome-scale phylogeny and comparative genomics of the fungal order Sordariales.</title>
        <authorList>
            <person name="Hensen N."/>
            <person name="Bonometti L."/>
            <person name="Westerberg I."/>
            <person name="Brannstrom I.O."/>
            <person name="Guillou S."/>
            <person name="Cros-Aarteil S."/>
            <person name="Calhoun S."/>
            <person name="Haridas S."/>
            <person name="Kuo A."/>
            <person name="Mondo S."/>
            <person name="Pangilinan J."/>
            <person name="Riley R."/>
            <person name="LaButti K."/>
            <person name="Andreopoulos B."/>
            <person name="Lipzen A."/>
            <person name="Chen C."/>
            <person name="Yan M."/>
            <person name="Daum C."/>
            <person name="Ng V."/>
            <person name="Clum A."/>
            <person name="Steindorff A."/>
            <person name="Ohm R.A."/>
            <person name="Martin F."/>
            <person name="Silar P."/>
            <person name="Natvig D.O."/>
            <person name="Lalanne C."/>
            <person name="Gautier V."/>
            <person name="Ament-Velasquez S.L."/>
            <person name="Kruys A."/>
            <person name="Hutchinson M.I."/>
            <person name="Powell A.J."/>
            <person name="Barry K."/>
            <person name="Miller A.N."/>
            <person name="Grigoriev I.V."/>
            <person name="Debuchy R."/>
            <person name="Gladieux P."/>
            <person name="Hiltunen Thoren M."/>
            <person name="Johannesson H."/>
        </authorList>
    </citation>
    <scope>NUCLEOTIDE SEQUENCE</scope>
    <source>
        <strain evidence="3">PSN243</strain>
    </source>
</reference>
<dbReference type="InterPro" id="IPR019236">
    <property type="entry name" value="APP1_cat"/>
</dbReference>
<feature type="region of interest" description="Disordered" evidence="1">
    <location>
        <begin position="258"/>
        <end position="356"/>
    </location>
</feature>
<feature type="compositionally biased region" description="Polar residues" evidence="1">
    <location>
        <begin position="729"/>
        <end position="741"/>
    </location>
</feature>
<feature type="compositionally biased region" description="Low complexity" evidence="1">
    <location>
        <begin position="661"/>
        <end position="674"/>
    </location>
</feature>
<evidence type="ECO:0000313" key="3">
    <source>
        <dbReference type="EMBL" id="KAK4448623.1"/>
    </source>
</evidence>
<dbReference type="AlphaFoldDB" id="A0AAV9GK54"/>
<dbReference type="SUPFAM" id="SSF56784">
    <property type="entry name" value="HAD-like"/>
    <property type="match status" value="1"/>
</dbReference>
<dbReference type="PIRSF" id="PIRSF037464">
    <property type="entry name" value="UCP037464_APP1"/>
    <property type="match status" value="1"/>
</dbReference>
<reference evidence="3" key="2">
    <citation type="submission" date="2023-05" db="EMBL/GenBank/DDBJ databases">
        <authorList>
            <consortium name="Lawrence Berkeley National Laboratory"/>
            <person name="Steindorff A."/>
            <person name="Hensen N."/>
            <person name="Bonometti L."/>
            <person name="Westerberg I."/>
            <person name="Brannstrom I.O."/>
            <person name="Guillou S."/>
            <person name="Cros-Aarteil S."/>
            <person name="Calhoun S."/>
            <person name="Haridas S."/>
            <person name="Kuo A."/>
            <person name="Mondo S."/>
            <person name="Pangilinan J."/>
            <person name="Riley R."/>
            <person name="Labutti K."/>
            <person name="Andreopoulos B."/>
            <person name="Lipzen A."/>
            <person name="Chen C."/>
            <person name="Yanf M."/>
            <person name="Daum C."/>
            <person name="Ng V."/>
            <person name="Clum A."/>
            <person name="Ohm R."/>
            <person name="Martin F."/>
            <person name="Silar P."/>
            <person name="Natvig D."/>
            <person name="Lalanne C."/>
            <person name="Gautier V."/>
            <person name="Ament-Velasquez S.L."/>
            <person name="Kruys A."/>
            <person name="Hutchinson M.I."/>
            <person name="Powell A.J."/>
            <person name="Barry K."/>
            <person name="Miller A.N."/>
            <person name="Grigoriev I.V."/>
            <person name="Debuchy R."/>
            <person name="Gladieux P."/>
            <person name="Thoren M.H."/>
            <person name="Johannesson H."/>
        </authorList>
    </citation>
    <scope>NUCLEOTIDE SEQUENCE</scope>
    <source>
        <strain evidence="3">PSN243</strain>
    </source>
</reference>
<feature type="compositionally biased region" description="Acidic residues" evidence="1">
    <location>
        <begin position="315"/>
        <end position="324"/>
    </location>
</feature>
<dbReference type="InterPro" id="IPR052935">
    <property type="entry name" value="Mg2+_PAP"/>
</dbReference>
<feature type="region of interest" description="Disordered" evidence="1">
    <location>
        <begin position="612"/>
        <end position="778"/>
    </location>
</feature>
<sequence>LLRFLFPSSVRERILEFRAATVPHYKQRLQGRIYRFLVERAQQKKRAPSQTRRLEEGGLKSKEGQQRLRGKDIAEGRYKDTMSRYGYGGYGYGASRGDVNSNNGNAIPPREPGARRKRLAAIAGSVYRAGAAAATEIKDQYNNTRIRNVEPGEQVNIPGAFPDVSIFHNGEEQMVLFPSYAMRHVRRSGEPGPASGAEGMGAAQMGMEDEEYWRHEWARMEDEKAVVDVDVRGWIYMPSKGPMTRRNRMMIGLARRLSGIPAPTTQSEQSPASTHEEHERMREERRIAREAREIERRGQGEKEVANRGGYSEAPRDDDEFEAEDAGGRARSGTQTPISPPTSPTLGPKSSFAPPSGMSEAELAVANANLMARIGPFMTTPLVETPITLFFYNDRQSQSRTIMTNDSGHFFTRAALDFVPTHVRVLANENVSCVQPIQIIEPRGVSLISDIDDTIKRSNIALGAREIFRNTFIRELADLTVEGVREWYHALSDMGVKIHYCSNSPWQLFPVLATYFVTAGLPSGSIHLKHYSGMLQGIFEPVAERKKGTLERILRDFPKRQFLLVGDSGEADLEVYTELAVANPGRILAVFIRDVTTPDQLGYFDTSFGANQVQRKDTRAVEDDASSRPKLPPRVQTEPSNVTTKPTMGTLIDLSDDPEPYSPSDSHSSKQRSSSNVDLLGRKPAPPPRPAKPVALRSTPSDLGRTSSSGASSPHPLTKVKSASRDCDGASSSREQPSPASNGSRPTPPPPPPPRRRGTPSLPNANSDVADLEPLAAPAYPVPGVTNAANEPINKKLDLWRQRLARAHDILDQQGVQLYTWRRGDDVIKEAEGIVKEALKRFK</sequence>
<dbReference type="Pfam" id="PF09949">
    <property type="entry name" value="APP1_cat"/>
    <property type="match status" value="1"/>
</dbReference>
<gene>
    <name evidence="3" type="ORF">QBC34DRAFT_300614</name>
</gene>
<dbReference type="GO" id="GO:0030479">
    <property type="term" value="C:actin cortical patch"/>
    <property type="evidence" value="ECO:0007669"/>
    <property type="project" value="TreeGrafter"/>
</dbReference>
<dbReference type="PANTHER" id="PTHR28208">
    <property type="entry name" value="PHOSPHATIDATE PHOSPHATASE APP1"/>
    <property type="match status" value="1"/>
</dbReference>
<feature type="compositionally biased region" description="Basic and acidic residues" evidence="1">
    <location>
        <begin position="613"/>
        <end position="626"/>
    </location>
</feature>
<dbReference type="Proteomes" id="UP001321760">
    <property type="component" value="Unassembled WGS sequence"/>
</dbReference>
<feature type="compositionally biased region" description="Basic and acidic residues" evidence="1">
    <location>
        <begin position="274"/>
        <end position="305"/>
    </location>
</feature>
<feature type="region of interest" description="Disordered" evidence="1">
    <location>
        <begin position="42"/>
        <end position="66"/>
    </location>
</feature>
<comment type="caution">
    <text evidence="3">The sequence shown here is derived from an EMBL/GenBank/DDBJ whole genome shotgun (WGS) entry which is preliminary data.</text>
</comment>
<keyword evidence="4" id="KW-1185">Reference proteome</keyword>
<feature type="compositionally biased region" description="Polar residues" evidence="1">
    <location>
        <begin position="263"/>
        <end position="273"/>
    </location>
</feature>
<dbReference type="InterPro" id="IPR036412">
    <property type="entry name" value="HAD-like_sf"/>
</dbReference>
<feature type="compositionally biased region" description="Basic and acidic residues" evidence="1">
    <location>
        <begin position="52"/>
        <end position="66"/>
    </location>
</feature>
<feature type="compositionally biased region" description="Polar residues" evidence="1">
    <location>
        <begin position="636"/>
        <end position="646"/>
    </location>
</feature>
<dbReference type="PANTHER" id="PTHR28208:SF3">
    <property type="entry name" value="PHOSPHATIDATE PHOSPHATASE APP1"/>
    <property type="match status" value="1"/>
</dbReference>
<dbReference type="EMBL" id="MU865942">
    <property type="protein sequence ID" value="KAK4448623.1"/>
    <property type="molecule type" value="Genomic_DNA"/>
</dbReference>
<feature type="non-terminal residue" evidence="3">
    <location>
        <position position="1"/>
    </location>
</feature>
<evidence type="ECO:0000256" key="1">
    <source>
        <dbReference type="SAM" id="MobiDB-lite"/>
    </source>
</evidence>
<protein>
    <recommendedName>
        <fullName evidence="2">Phosphatidate phosphatase APP1 catalytic domain-containing protein</fullName>
    </recommendedName>
</protein>
<dbReference type="GO" id="GO:0008195">
    <property type="term" value="F:phosphatidate phosphatase activity"/>
    <property type="evidence" value="ECO:0007669"/>
    <property type="project" value="InterPro"/>
</dbReference>
<evidence type="ECO:0000313" key="4">
    <source>
        <dbReference type="Proteomes" id="UP001321760"/>
    </source>
</evidence>
<feature type="compositionally biased region" description="Polar residues" evidence="1">
    <location>
        <begin position="697"/>
        <end position="711"/>
    </location>
</feature>
<feature type="domain" description="Phosphatidate phosphatase APP1 catalytic" evidence="2">
    <location>
        <begin position="444"/>
        <end position="593"/>
    </location>
</feature>
<dbReference type="InterPro" id="IPR017210">
    <property type="entry name" value="APP1"/>
</dbReference>
<accession>A0AAV9GK54</accession>
<organism evidence="3 4">
    <name type="scientific">Podospora aff. communis PSN243</name>
    <dbReference type="NCBI Taxonomy" id="3040156"/>
    <lineage>
        <taxon>Eukaryota</taxon>
        <taxon>Fungi</taxon>
        <taxon>Dikarya</taxon>
        <taxon>Ascomycota</taxon>
        <taxon>Pezizomycotina</taxon>
        <taxon>Sordariomycetes</taxon>
        <taxon>Sordariomycetidae</taxon>
        <taxon>Sordariales</taxon>
        <taxon>Podosporaceae</taxon>
        <taxon>Podospora</taxon>
    </lineage>
</organism>
<evidence type="ECO:0000259" key="2">
    <source>
        <dbReference type="Pfam" id="PF09949"/>
    </source>
</evidence>